<dbReference type="EMBL" id="LYDR01000071">
    <property type="protein sequence ID" value="ODA32046.1"/>
    <property type="molecule type" value="Genomic_DNA"/>
</dbReference>
<keyword evidence="2" id="KW-1185">Reference proteome</keyword>
<protein>
    <submittedName>
        <fullName evidence="1">Uncharacterized protein</fullName>
    </submittedName>
</protein>
<comment type="caution">
    <text evidence="1">The sequence shown here is derived from an EMBL/GenBank/DDBJ whole genome shotgun (WGS) entry which is preliminary data.</text>
</comment>
<gene>
    <name evidence="1" type="ORF">A6X21_21240</name>
</gene>
<proteinExistence type="predicted"/>
<evidence type="ECO:0000313" key="2">
    <source>
        <dbReference type="Proteomes" id="UP000094828"/>
    </source>
</evidence>
<accession>A0A1C3EFL2</accession>
<dbReference type="Proteomes" id="UP000094828">
    <property type="component" value="Unassembled WGS sequence"/>
</dbReference>
<dbReference type="AlphaFoldDB" id="A0A1C3EFL2"/>
<reference evidence="1 2" key="1">
    <citation type="submission" date="2016-05" db="EMBL/GenBank/DDBJ databases">
        <title>Genomic and physiological characterization of Planctopirus sp. isolated from fresh water lake.</title>
        <authorList>
            <person name="Subhash Y."/>
            <person name="Ramana C."/>
        </authorList>
    </citation>
    <scope>NUCLEOTIDE SEQUENCE [LARGE SCALE GENOMIC DNA]</scope>
    <source>
        <strain evidence="1 2">JC280</strain>
    </source>
</reference>
<organism evidence="1 2">
    <name type="scientific">Planctopirus hydrillae</name>
    <dbReference type="NCBI Taxonomy" id="1841610"/>
    <lineage>
        <taxon>Bacteria</taxon>
        <taxon>Pseudomonadati</taxon>
        <taxon>Planctomycetota</taxon>
        <taxon>Planctomycetia</taxon>
        <taxon>Planctomycetales</taxon>
        <taxon>Planctomycetaceae</taxon>
        <taxon>Planctopirus</taxon>
    </lineage>
</organism>
<sequence>MIVQLFPLDSAVSIKLQSQGLLLLKSDFRKIGTAGLCSIHYLYIKNHTYLIIRNKSFYHEGQEEHEGEWRKMQQDEVVYVSLTVENEAGPTRGIHNAC</sequence>
<name>A0A1C3EFL2_9PLAN</name>
<evidence type="ECO:0000313" key="1">
    <source>
        <dbReference type="EMBL" id="ODA32046.1"/>
    </source>
</evidence>